<comment type="caution">
    <text evidence="1">The sequence shown here is derived from an EMBL/GenBank/DDBJ whole genome shotgun (WGS) entry which is preliminary data.</text>
</comment>
<evidence type="ECO:0000313" key="1">
    <source>
        <dbReference type="EMBL" id="MCM6762454.1"/>
    </source>
</evidence>
<dbReference type="Proteomes" id="UP001155240">
    <property type="component" value="Unassembled WGS sequence"/>
</dbReference>
<proteinExistence type="predicted"/>
<reference evidence="1" key="1">
    <citation type="submission" date="2022-06" db="EMBL/GenBank/DDBJ databases">
        <title>Whole genome shotgun sequencing (WGS) of Rathayibacter sp. ZW T2_19, isolated from stored onions (Allium cepa).</title>
        <authorList>
            <person name="Stoll D.A."/>
            <person name="Huch M."/>
        </authorList>
    </citation>
    <scope>NUCLEOTIDE SEQUENCE</scope>
    <source>
        <strain evidence="1">ZW T2_19</strain>
    </source>
</reference>
<dbReference type="AlphaFoldDB" id="A0A9X2E0Z1"/>
<sequence>MTGDPMQDDDHGSAPLDGLVDRLELIEDQDLATRAASYGELQERLRMRLEGADTRR</sequence>
<accession>A0A9X2E0Z1</accession>
<protein>
    <submittedName>
        <fullName evidence="1">Uncharacterized protein</fullName>
    </submittedName>
</protein>
<name>A0A9X2E0Z1_9MICO</name>
<dbReference type="EMBL" id="JAMRYM010000028">
    <property type="protein sequence ID" value="MCM6762454.1"/>
    <property type="molecule type" value="Genomic_DNA"/>
</dbReference>
<gene>
    <name evidence="1" type="ORF">NB037_08490</name>
</gene>
<evidence type="ECO:0000313" key="2">
    <source>
        <dbReference type="Proteomes" id="UP001155240"/>
    </source>
</evidence>
<keyword evidence="2" id="KW-1185">Reference proteome</keyword>
<organism evidence="1 2">
    <name type="scientific">Rathayibacter rubneri</name>
    <dbReference type="NCBI Taxonomy" id="2950106"/>
    <lineage>
        <taxon>Bacteria</taxon>
        <taxon>Bacillati</taxon>
        <taxon>Actinomycetota</taxon>
        <taxon>Actinomycetes</taxon>
        <taxon>Micrococcales</taxon>
        <taxon>Microbacteriaceae</taxon>
        <taxon>Rathayibacter</taxon>
    </lineage>
</organism>
<dbReference type="RefSeq" id="WP_251945095.1">
    <property type="nucleotide sequence ID" value="NZ_JAMRYM010000028.1"/>
</dbReference>